<organism evidence="1 2">
    <name type="scientific">Rubripirellula obstinata</name>
    <dbReference type="NCBI Taxonomy" id="406547"/>
    <lineage>
        <taxon>Bacteria</taxon>
        <taxon>Pseudomonadati</taxon>
        <taxon>Planctomycetota</taxon>
        <taxon>Planctomycetia</taxon>
        <taxon>Pirellulales</taxon>
        <taxon>Pirellulaceae</taxon>
        <taxon>Rubripirellula</taxon>
    </lineage>
</organism>
<gene>
    <name evidence="1" type="ORF">LF1_07260</name>
</gene>
<keyword evidence="2" id="KW-1185">Reference proteome</keyword>
<accession>A0A5B1CF54</accession>
<comment type="caution">
    <text evidence="1">The sequence shown here is derived from an EMBL/GenBank/DDBJ whole genome shotgun (WGS) entry which is preliminary data.</text>
</comment>
<evidence type="ECO:0000313" key="1">
    <source>
        <dbReference type="EMBL" id="KAA1258210.1"/>
    </source>
</evidence>
<proteinExistence type="predicted"/>
<sequence>MIPSRQTPMIYARNAAHGCRCLSGIVGNGNWNSVALFQQAFPFQASRRLAFPMHNRTSVI</sequence>
<name>A0A5B1CF54_9BACT</name>
<reference evidence="1 2" key="1">
    <citation type="submission" date="2019-08" db="EMBL/GenBank/DDBJ databases">
        <title>Deep-cultivation of Planctomycetes and their phenomic and genomic characterization uncovers novel biology.</title>
        <authorList>
            <person name="Wiegand S."/>
            <person name="Jogler M."/>
            <person name="Boedeker C."/>
            <person name="Pinto D."/>
            <person name="Vollmers J."/>
            <person name="Rivas-Marin E."/>
            <person name="Kohn T."/>
            <person name="Peeters S.H."/>
            <person name="Heuer A."/>
            <person name="Rast P."/>
            <person name="Oberbeckmann S."/>
            <person name="Bunk B."/>
            <person name="Jeske O."/>
            <person name="Meyerdierks A."/>
            <person name="Storesund J.E."/>
            <person name="Kallscheuer N."/>
            <person name="Luecker S."/>
            <person name="Lage O.M."/>
            <person name="Pohl T."/>
            <person name="Merkel B.J."/>
            <person name="Hornburger P."/>
            <person name="Mueller R.-W."/>
            <person name="Bruemmer F."/>
            <person name="Labrenz M."/>
            <person name="Spormann A.M."/>
            <person name="Op Den Camp H."/>
            <person name="Overmann J."/>
            <person name="Amann R."/>
            <person name="Jetten M.S.M."/>
            <person name="Mascher T."/>
            <person name="Medema M.H."/>
            <person name="Devos D.P."/>
            <person name="Kaster A.-K."/>
            <person name="Ovreas L."/>
            <person name="Rohde M."/>
            <person name="Galperin M.Y."/>
            <person name="Jogler C."/>
        </authorList>
    </citation>
    <scope>NUCLEOTIDE SEQUENCE [LARGE SCALE GENOMIC DNA]</scope>
    <source>
        <strain evidence="1 2">LF1</strain>
    </source>
</reference>
<dbReference type="AlphaFoldDB" id="A0A5B1CF54"/>
<evidence type="ECO:0000313" key="2">
    <source>
        <dbReference type="Proteomes" id="UP000322699"/>
    </source>
</evidence>
<protein>
    <submittedName>
        <fullName evidence="1">Uncharacterized protein</fullName>
    </submittedName>
</protein>
<dbReference type="Proteomes" id="UP000322699">
    <property type="component" value="Unassembled WGS sequence"/>
</dbReference>
<dbReference type="EMBL" id="VRLW01000001">
    <property type="protein sequence ID" value="KAA1258210.1"/>
    <property type="molecule type" value="Genomic_DNA"/>
</dbReference>